<gene>
    <name evidence="5" type="primary">LOC115733176</name>
</gene>
<dbReference type="Gene3D" id="3.40.50.10140">
    <property type="entry name" value="Toll/interleukin-1 receptor homology (TIR) domain"/>
    <property type="match status" value="1"/>
</dbReference>
<dbReference type="PANTHER" id="PTHR11017">
    <property type="entry name" value="LEUCINE-RICH REPEAT-CONTAINING PROTEIN"/>
    <property type="match status" value="1"/>
</dbReference>
<dbReference type="InterPro" id="IPR002182">
    <property type="entry name" value="NB-ARC"/>
</dbReference>
<dbReference type="InterPro" id="IPR000157">
    <property type="entry name" value="TIR_dom"/>
</dbReference>
<dbReference type="InterPro" id="IPR042197">
    <property type="entry name" value="Apaf_helical"/>
</dbReference>
<keyword evidence="2" id="KW-0677">Repeat</keyword>
<dbReference type="GeneID" id="115733176"/>
<evidence type="ECO:0000313" key="4">
    <source>
        <dbReference type="Proteomes" id="UP000827889"/>
    </source>
</evidence>
<dbReference type="SUPFAM" id="SSF52200">
    <property type="entry name" value="Toll/Interleukin receptor TIR domain"/>
    <property type="match status" value="1"/>
</dbReference>
<dbReference type="InterPro" id="IPR044974">
    <property type="entry name" value="Disease_R_plants"/>
</dbReference>
<evidence type="ECO:0000313" key="5">
    <source>
        <dbReference type="RefSeq" id="XP_048131566.1"/>
    </source>
</evidence>
<dbReference type="PRINTS" id="PR00364">
    <property type="entry name" value="DISEASERSIST"/>
</dbReference>
<accession>A0ABM3H4N3</accession>
<dbReference type="RefSeq" id="XP_048131566.1">
    <property type="nucleotide sequence ID" value="XM_048275609.1"/>
</dbReference>
<dbReference type="Pfam" id="PF01582">
    <property type="entry name" value="TIR"/>
    <property type="match status" value="1"/>
</dbReference>
<dbReference type="PROSITE" id="PS51450">
    <property type="entry name" value="LRR"/>
    <property type="match status" value="1"/>
</dbReference>
<dbReference type="InterPro" id="IPR032675">
    <property type="entry name" value="LRR_dom_sf"/>
</dbReference>
<dbReference type="Gene3D" id="3.40.50.300">
    <property type="entry name" value="P-loop containing nucleotide triphosphate hydrolases"/>
    <property type="match status" value="1"/>
</dbReference>
<dbReference type="PANTHER" id="PTHR11017:SF570">
    <property type="entry name" value="DISEASE RESISTANCE PROTEIN (TIR-NBS CLASS)-RELATED"/>
    <property type="match status" value="1"/>
</dbReference>
<evidence type="ECO:0000256" key="2">
    <source>
        <dbReference type="ARBA" id="ARBA00022737"/>
    </source>
</evidence>
<dbReference type="PROSITE" id="PS50104">
    <property type="entry name" value="TIR"/>
    <property type="match status" value="1"/>
</dbReference>
<dbReference type="SUPFAM" id="SSF52058">
    <property type="entry name" value="L domain-like"/>
    <property type="match status" value="2"/>
</dbReference>
<feature type="domain" description="TIR" evidence="3">
    <location>
        <begin position="14"/>
        <end position="182"/>
    </location>
</feature>
<dbReference type="Gene3D" id="3.80.10.10">
    <property type="entry name" value="Ribonuclease Inhibitor"/>
    <property type="match status" value="2"/>
</dbReference>
<keyword evidence="1" id="KW-0433">Leucine-rich repeat</keyword>
<dbReference type="Proteomes" id="UP000827889">
    <property type="component" value="Chromosome 3"/>
</dbReference>
<dbReference type="InterPro" id="IPR058192">
    <property type="entry name" value="WHD_ROQ1-like"/>
</dbReference>
<proteinExistence type="predicted"/>
<name>A0ABM3H4N3_9MYRT</name>
<reference evidence="5" key="1">
    <citation type="submission" date="2025-08" db="UniProtKB">
        <authorList>
            <consortium name="RefSeq"/>
        </authorList>
    </citation>
    <scope>IDENTIFICATION</scope>
    <source>
        <tissue evidence="5">Leaf</tissue>
    </source>
</reference>
<dbReference type="InterPro" id="IPR035897">
    <property type="entry name" value="Toll_tir_struct_dom_sf"/>
</dbReference>
<dbReference type="SMART" id="SM00364">
    <property type="entry name" value="LRR_BAC"/>
    <property type="match status" value="4"/>
</dbReference>
<dbReference type="SMART" id="SM00369">
    <property type="entry name" value="LRR_TYP"/>
    <property type="match status" value="5"/>
</dbReference>
<evidence type="ECO:0000259" key="3">
    <source>
        <dbReference type="PROSITE" id="PS50104"/>
    </source>
</evidence>
<protein>
    <submittedName>
        <fullName evidence="5">Disease resistance protein RPV1-like</fullName>
    </submittedName>
</protein>
<sequence>MEASTSSSHGGRSGAYDVFLSFRGPDSRLTIADSLYNAMDRAGIRVFKDDQVLLFGERIGGGLSRGIDNSKIYIPIFSKGYASSKSCLRELAQMVACTRRSVDGERKAILPIFFDVDADDVKLKTDLYQEALQNHKSDSREDLVKQWEEALREVGRIMGKNLKDHGLHKLTELMVEEVSSLLQTRLPDVPDHLVGIKDRMDEIMKWLDLGAVDVRYIVIHGMGGIGKTTLAEAIFRQISPKFQDGCCFLKDVRTNDILDLQKKLLSDILDLRCTHLSDAQVDDMIKTRFRRKKVLIVLDDIDKPNEIKKLADEPNWFGGGSRIVVTTRNIDFLKAECDDDSILESHHGNFSFYEMVEMNHDDALQLFCERAFGHAKPPPDFVDISEKLVNALGRLPLALDVIGSTLRGKTRSRWDHVLQKLKQVLNEDVKKKLIISYEALDPPQQQIYLDIACFFINQEKITAIKYWDAFFGYSTETEIKILIRMSLIKVIENDKLWMHDLLRDLGRDIVHSKRGELQQRGSRLWSPEDAFRAVQRKEGNENTVALNLGTPESHAAHIFKPEEFERMVNLRFLQLDGGNFEGDFKNIFSELRWLSWSNCPLEFQATNFGLENLVILRLSRSNITEDWGGWCQMMVSEQLKVLQLEYCPSLTKTPELSAISRLERLILRCRQLRRIDESIGNLKSLTELRIDSQRLTILPHSIGNLVKLKHLILKCRKLRKLPDSIGQLESLLKLDVNDTSISELPNSIGNLESLRIFKLPRHNLEKLPDSIGELRSLVELGMANSKIRILPDCIGNLKKLKTLRLSGSRIRELPKTIGKLENLVELYADFALEREIPSEIGALSSLEILYLQGSRFSGLPATINQLTNLDELVLVECCSIQQLPELPQSLTELCISSNSLTTFPDFSNLTNLVDLSIEGTPVQEPNNIDCYKNSQ</sequence>
<keyword evidence="4" id="KW-1185">Reference proteome</keyword>
<dbReference type="Pfam" id="PF23282">
    <property type="entry name" value="WHD_ROQ1"/>
    <property type="match status" value="1"/>
</dbReference>
<dbReference type="SMART" id="SM00255">
    <property type="entry name" value="TIR"/>
    <property type="match status" value="1"/>
</dbReference>
<organism evidence="4 5">
    <name type="scientific">Rhodamnia argentea</name>
    <dbReference type="NCBI Taxonomy" id="178133"/>
    <lineage>
        <taxon>Eukaryota</taxon>
        <taxon>Viridiplantae</taxon>
        <taxon>Streptophyta</taxon>
        <taxon>Embryophyta</taxon>
        <taxon>Tracheophyta</taxon>
        <taxon>Spermatophyta</taxon>
        <taxon>Magnoliopsida</taxon>
        <taxon>eudicotyledons</taxon>
        <taxon>Gunneridae</taxon>
        <taxon>Pentapetalae</taxon>
        <taxon>rosids</taxon>
        <taxon>malvids</taxon>
        <taxon>Myrtales</taxon>
        <taxon>Myrtaceae</taxon>
        <taxon>Myrtoideae</taxon>
        <taxon>Myrteae</taxon>
        <taxon>Australasian group</taxon>
        <taxon>Rhodamnia</taxon>
    </lineage>
</organism>
<evidence type="ECO:0000256" key="1">
    <source>
        <dbReference type="ARBA" id="ARBA00022614"/>
    </source>
</evidence>
<dbReference type="Pfam" id="PF00931">
    <property type="entry name" value="NB-ARC"/>
    <property type="match status" value="1"/>
</dbReference>
<dbReference type="Gene3D" id="1.10.8.430">
    <property type="entry name" value="Helical domain of apoptotic protease-activating factors"/>
    <property type="match status" value="1"/>
</dbReference>
<dbReference type="InterPro" id="IPR001611">
    <property type="entry name" value="Leu-rich_rpt"/>
</dbReference>
<dbReference type="InterPro" id="IPR003591">
    <property type="entry name" value="Leu-rich_rpt_typical-subtyp"/>
</dbReference>
<dbReference type="SUPFAM" id="SSF52540">
    <property type="entry name" value="P-loop containing nucleoside triphosphate hydrolases"/>
    <property type="match status" value="1"/>
</dbReference>
<dbReference type="InterPro" id="IPR027417">
    <property type="entry name" value="P-loop_NTPase"/>
</dbReference>